<name>A0AAV4LGP5_9BACL</name>
<organism evidence="1 2">
    <name type="scientific">Collibacillus ludicampi</name>
    <dbReference type="NCBI Taxonomy" id="2771369"/>
    <lineage>
        <taxon>Bacteria</taxon>
        <taxon>Bacillati</taxon>
        <taxon>Bacillota</taxon>
        <taxon>Bacilli</taxon>
        <taxon>Bacillales</taxon>
        <taxon>Alicyclobacillaceae</taxon>
        <taxon>Collibacillus</taxon>
    </lineage>
</organism>
<evidence type="ECO:0000313" key="2">
    <source>
        <dbReference type="Proteomes" id="UP001057291"/>
    </source>
</evidence>
<accession>A0AAV4LGP5</accession>
<protein>
    <submittedName>
        <fullName evidence="1">Uncharacterized protein</fullName>
    </submittedName>
</protein>
<reference evidence="1" key="1">
    <citation type="journal article" date="2023" name="Int. J. Syst. Evol. Microbiol.">
        <title>Collibacillus ludicampi gen. nov., sp. nov., a new soil bacterium of the family Alicyclobacillaceae.</title>
        <authorList>
            <person name="Jojima T."/>
            <person name="Ioku Y."/>
            <person name="Fukuta Y."/>
            <person name="Shirasaka N."/>
            <person name="Matsumura Y."/>
            <person name="Mori M."/>
        </authorList>
    </citation>
    <scope>NUCLEOTIDE SEQUENCE</scope>
    <source>
        <strain evidence="1">TP075</strain>
    </source>
</reference>
<proteinExistence type="predicted"/>
<sequence>MYYGYCRIPHSAGGGWTSAVELETPQDVWSYINLQKTLFPEVRITDVDDYIVAHAQAGRIVFPHKWAEKEKA</sequence>
<evidence type="ECO:0000313" key="1">
    <source>
        <dbReference type="EMBL" id="GIM47001.1"/>
    </source>
</evidence>
<dbReference type="EMBL" id="BOQE01000001">
    <property type="protein sequence ID" value="GIM47001.1"/>
    <property type="molecule type" value="Genomic_DNA"/>
</dbReference>
<dbReference type="RefSeq" id="WP_282200029.1">
    <property type="nucleotide sequence ID" value="NZ_BOQE01000001.1"/>
</dbReference>
<dbReference type="AlphaFoldDB" id="A0AAV4LGP5"/>
<keyword evidence="2" id="KW-1185">Reference proteome</keyword>
<comment type="caution">
    <text evidence="1">The sequence shown here is derived from an EMBL/GenBank/DDBJ whole genome shotgun (WGS) entry which is preliminary data.</text>
</comment>
<gene>
    <name evidence="1" type="ORF">DNHGIG_25500</name>
</gene>
<dbReference type="Proteomes" id="UP001057291">
    <property type="component" value="Unassembled WGS sequence"/>
</dbReference>